<dbReference type="EMBL" id="JAMZMK010011887">
    <property type="protein sequence ID" value="KAI7725655.1"/>
    <property type="molecule type" value="Genomic_DNA"/>
</dbReference>
<proteinExistence type="predicted"/>
<organism evidence="1 2">
    <name type="scientific">Ambrosia artemisiifolia</name>
    <name type="common">Common ragweed</name>
    <dbReference type="NCBI Taxonomy" id="4212"/>
    <lineage>
        <taxon>Eukaryota</taxon>
        <taxon>Viridiplantae</taxon>
        <taxon>Streptophyta</taxon>
        <taxon>Embryophyta</taxon>
        <taxon>Tracheophyta</taxon>
        <taxon>Spermatophyta</taxon>
        <taxon>Magnoliopsida</taxon>
        <taxon>eudicotyledons</taxon>
        <taxon>Gunneridae</taxon>
        <taxon>Pentapetalae</taxon>
        <taxon>asterids</taxon>
        <taxon>campanulids</taxon>
        <taxon>Asterales</taxon>
        <taxon>Asteraceae</taxon>
        <taxon>Asteroideae</taxon>
        <taxon>Heliantheae alliance</taxon>
        <taxon>Heliantheae</taxon>
        <taxon>Ambrosia</taxon>
    </lineage>
</organism>
<evidence type="ECO:0000313" key="2">
    <source>
        <dbReference type="Proteomes" id="UP001206925"/>
    </source>
</evidence>
<protein>
    <submittedName>
        <fullName evidence="1">Uncharacterized protein</fullName>
    </submittedName>
</protein>
<keyword evidence="2" id="KW-1185">Reference proteome</keyword>
<dbReference type="AlphaFoldDB" id="A0AAD5BLS7"/>
<dbReference type="Proteomes" id="UP001206925">
    <property type="component" value="Unassembled WGS sequence"/>
</dbReference>
<reference evidence="1" key="1">
    <citation type="submission" date="2022-06" db="EMBL/GenBank/DDBJ databases">
        <title>Uncovering the hologenomic basis of an extraordinary plant invasion.</title>
        <authorList>
            <person name="Bieker V.C."/>
            <person name="Martin M.D."/>
            <person name="Gilbert T."/>
            <person name="Hodgins K."/>
            <person name="Battlay P."/>
            <person name="Petersen B."/>
            <person name="Wilson J."/>
        </authorList>
    </citation>
    <scope>NUCLEOTIDE SEQUENCE</scope>
    <source>
        <strain evidence="1">AA19_3_7</strain>
        <tissue evidence="1">Leaf</tissue>
    </source>
</reference>
<comment type="caution">
    <text evidence="1">The sequence shown here is derived from an EMBL/GenBank/DDBJ whole genome shotgun (WGS) entry which is preliminary data.</text>
</comment>
<name>A0AAD5BLS7_AMBAR</name>
<sequence length="177" mass="20741">MQTVDSVRVEDRKPSIEFFHLFPQSLTGSFFISMIVIRNPNVLPKMHGEDDDASRHVRHGTMVVSIFTKILKLHEKIQIRKWYDLDTFKARRYGLRLKVWSFQMIIQKQIEIYSEKSGPKNYKTRGSAPLTKKDHLILCVGMYARREYNHKKGTTISKAERNKDGEICVLELVMLEV</sequence>
<evidence type="ECO:0000313" key="1">
    <source>
        <dbReference type="EMBL" id="KAI7725655.1"/>
    </source>
</evidence>
<accession>A0AAD5BLS7</accession>
<gene>
    <name evidence="1" type="ORF">M8C21_001680</name>
</gene>